<dbReference type="GO" id="GO:0046872">
    <property type="term" value="F:metal ion binding"/>
    <property type="evidence" value="ECO:0007669"/>
    <property type="project" value="UniProtKB-KW"/>
</dbReference>
<dbReference type="Pfam" id="PF02310">
    <property type="entry name" value="B12-binding"/>
    <property type="match status" value="1"/>
</dbReference>
<evidence type="ECO:0000256" key="6">
    <source>
        <dbReference type="ARBA" id="ARBA00023004"/>
    </source>
</evidence>
<feature type="domain" description="B12-binding" evidence="8">
    <location>
        <begin position="3"/>
        <end position="153"/>
    </location>
</feature>
<comment type="cofactor">
    <cofactor evidence="1">
        <name>[4Fe-4S] cluster</name>
        <dbReference type="ChEBI" id="CHEBI:49883"/>
    </cofactor>
</comment>
<evidence type="ECO:0000259" key="9">
    <source>
        <dbReference type="PROSITE" id="PS51918"/>
    </source>
</evidence>
<dbReference type="InterPro" id="IPR006638">
    <property type="entry name" value="Elp3/MiaA/NifB-like_rSAM"/>
</dbReference>
<evidence type="ECO:0000256" key="7">
    <source>
        <dbReference type="ARBA" id="ARBA00023014"/>
    </source>
</evidence>
<dbReference type="Gene3D" id="3.80.30.20">
    <property type="entry name" value="tm_1862 like domain"/>
    <property type="match status" value="1"/>
</dbReference>
<dbReference type="Proteomes" id="UP000236497">
    <property type="component" value="Unassembled WGS sequence"/>
</dbReference>
<dbReference type="PROSITE" id="PS51918">
    <property type="entry name" value="RADICAL_SAM"/>
    <property type="match status" value="1"/>
</dbReference>
<dbReference type="Gene3D" id="3.40.50.280">
    <property type="entry name" value="Cobalamin-binding domain"/>
    <property type="match status" value="1"/>
</dbReference>
<dbReference type="InterPro" id="IPR006158">
    <property type="entry name" value="Cobalamin-bd"/>
</dbReference>
<sequence>MKKYDVVLVNPIKIRDSYSTIALGPLTVGTILKKAGFEVAIVDFNYLWEKRILNKDKKINNLINDMAEYLDNLNAKVIGFSTNSTCHHIAIELSRIIKSKDSNVKIILGGHQASLTAIETLKAFSWIDLIVIGECELNIVPIIKALIENNSGKLFDIKGIAYRYADNVIKTQETEILENLDEIPLLDYDLINLDIDLDKSNKITFPIEVGRSCPFSCTFCCTKTFWKQKFRMKSTSRLIEEIEYIMQKYGATDFHFLHDLFTFNKKIVIDFCNEIIKKGIKIRWICSARVDTISEELVSIMKQAGCSKIFLGIESGSDKIQKLIKKHIKIETIWDKVKIIRKHGIKVEAGFIYGFPGETKDDVNITLNMMLIGAANNFWFPEIGILNVENGTELYDELKNQLYIEKDIDNLYFFNSEEFEYFFEMFKTYPEMFPHFYDFSNATRQKYKYLDKFMWILVSMISLGYKTSINSIVTYHENDVLKFYETFIENLEEEFKNIFVENFNIACGNNKTLLIKRNSLLEKYVNYLAQKDTNSETLLIRELFDLDKNIVFLRVLGKENEQIEKVYNNNLMELRKHGELISPKGFYKFILTKETQTKVRIDCVPIYV</sequence>
<dbReference type="SFLD" id="SFLDG01082">
    <property type="entry name" value="B12-binding_domain_containing"/>
    <property type="match status" value="1"/>
</dbReference>
<dbReference type="PROSITE" id="PS51332">
    <property type="entry name" value="B12_BINDING"/>
    <property type="match status" value="1"/>
</dbReference>
<dbReference type="InterPro" id="IPR051198">
    <property type="entry name" value="BchE-like"/>
</dbReference>
<evidence type="ECO:0000256" key="4">
    <source>
        <dbReference type="ARBA" id="ARBA00022691"/>
    </source>
</evidence>
<evidence type="ECO:0000256" key="5">
    <source>
        <dbReference type="ARBA" id="ARBA00022723"/>
    </source>
</evidence>
<keyword evidence="4" id="KW-0949">S-adenosyl-L-methionine</keyword>
<evidence type="ECO:0000259" key="8">
    <source>
        <dbReference type="PROSITE" id="PS51332"/>
    </source>
</evidence>
<keyword evidence="3" id="KW-0808">Transferase</keyword>
<name>A0A0H5STZ6_HERHM</name>
<dbReference type="SMART" id="SM00729">
    <property type="entry name" value="Elp3"/>
    <property type="match status" value="1"/>
</dbReference>
<accession>A0A0H5STZ6</accession>
<dbReference type="InterPro" id="IPR034466">
    <property type="entry name" value="Methyltransferase_Class_B"/>
</dbReference>
<keyword evidence="2" id="KW-0489">Methyltransferase</keyword>
<dbReference type="SFLD" id="SFLDG01123">
    <property type="entry name" value="methyltransferase_(Class_B)"/>
    <property type="match status" value="1"/>
</dbReference>
<dbReference type="Pfam" id="PF04055">
    <property type="entry name" value="Radical_SAM"/>
    <property type="match status" value="1"/>
</dbReference>
<organism evidence="10 11">
    <name type="scientific">Herbinix hemicellulosilytica</name>
    <dbReference type="NCBI Taxonomy" id="1564487"/>
    <lineage>
        <taxon>Bacteria</taxon>
        <taxon>Bacillati</taxon>
        <taxon>Bacillota</taxon>
        <taxon>Clostridia</taxon>
        <taxon>Lachnospirales</taxon>
        <taxon>Lachnospiraceae</taxon>
        <taxon>Herbinix</taxon>
    </lineage>
</organism>
<dbReference type="InterPro" id="IPR007197">
    <property type="entry name" value="rSAM"/>
</dbReference>
<dbReference type="AlphaFoldDB" id="A0A0H5STZ6"/>
<dbReference type="InterPro" id="IPR023404">
    <property type="entry name" value="rSAM_horseshoe"/>
</dbReference>
<gene>
    <name evidence="10" type="ORF">HHT355_0588</name>
</gene>
<proteinExistence type="predicted"/>
<dbReference type="OrthoDB" id="9801659at2"/>
<evidence type="ECO:0000313" key="10">
    <source>
        <dbReference type="EMBL" id="CRZ33793.1"/>
    </source>
</evidence>
<dbReference type="RefSeq" id="WP_103201949.1">
    <property type="nucleotide sequence ID" value="NZ_CVTD020000008.1"/>
</dbReference>
<dbReference type="CDD" id="cd01335">
    <property type="entry name" value="Radical_SAM"/>
    <property type="match status" value="1"/>
</dbReference>
<evidence type="ECO:0000256" key="1">
    <source>
        <dbReference type="ARBA" id="ARBA00001966"/>
    </source>
</evidence>
<dbReference type="SFLD" id="SFLDS00029">
    <property type="entry name" value="Radical_SAM"/>
    <property type="match status" value="1"/>
</dbReference>
<keyword evidence="11" id="KW-1185">Reference proteome</keyword>
<evidence type="ECO:0000256" key="3">
    <source>
        <dbReference type="ARBA" id="ARBA00022679"/>
    </source>
</evidence>
<dbReference type="GO" id="GO:0051539">
    <property type="term" value="F:4 iron, 4 sulfur cluster binding"/>
    <property type="evidence" value="ECO:0007669"/>
    <property type="project" value="UniProtKB-KW"/>
</dbReference>
<keyword evidence="7" id="KW-0411">Iron-sulfur</keyword>
<evidence type="ECO:0000313" key="11">
    <source>
        <dbReference type="Proteomes" id="UP000236497"/>
    </source>
</evidence>
<dbReference type="PANTHER" id="PTHR43409">
    <property type="entry name" value="ANAEROBIC MAGNESIUM-PROTOPORPHYRIN IX MONOMETHYL ESTER CYCLASE-RELATED"/>
    <property type="match status" value="1"/>
</dbReference>
<dbReference type="GO" id="GO:0003824">
    <property type="term" value="F:catalytic activity"/>
    <property type="evidence" value="ECO:0007669"/>
    <property type="project" value="InterPro"/>
</dbReference>
<dbReference type="GO" id="GO:0031419">
    <property type="term" value="F:cobalamin binding"/>
    <property type="evidence" value="ECO:0007669"/>
    <property type="project" value="InterPro"/>
</dbReference>
<dbReference type="SUPFAM" id="SSF102114">
    <property type="entry name" value="Radical SAM enzymes"/>
    <property type="match status" value="1"/>
</dbReference>
<dbReference type="CDD" id="cd02068">
    <property type="entry name" value="radical_SAM_B12_BD"/>
    <property type="match status" value="1"/>
</dbReference>
<keyword evidence="6" id="KW-0408">Iron</keyword>
<keyword evidence="5" id="KW-0479">Metal-binding</keyword>
<feature type="domain" description="Radical SAM core" evidence="9">
    <location>
        <begin position="199"/>
        <end position="434"/>
    </location>
</feature>
<protein>
    <submittedName>
        <fullName evidence="10">Uncharacterized protein</fullName>
    </submittedName>
</protein>
<reference evidence="10 11" key="1">
    <citation type="submission" date="2015-06" db="EMBL/GenBank/DDBJ databases">
        <authorList>
            <person name="Wibberg Daniel"/>
        </authorList>
    </citation>
    <scope>NUCLEOTIDE SEQUENCE [LARGE SCALE GENOMIC DNA]</scope>
    <source>
        <strain evidence="10 11">T3/55T</strain>
    </source>
</reference>
<dbReference type="EMBL" id="CVTD020000008">
    <property type="protein sequence ID" value="CRZ33793.1"/>
    <property type="molecule type" value="Genomic_DNA"/>
</dbReference>
<evidence type="ECO:0000256" key="2">
    <source>
        <dbReference type="ARBA" id="ARBA00022603"/>
    </source>
</evidence>
<dbReference type="PANTHER" id="PTHR43409:SF7">
    <property type="entry name" value="BLL1977 PROTEIN"/>
    <property type="match status" value="1"/>
</dbReference>
<dbReference type="InterPro" id="IPR058240">
    <property type="entry name" value="rSAM_sf"/>
</dbReference>